<comment type="similarity">
    <text evidence="1">Belongs to the polysaccharide synthase family.</text>
</comment>
<feature type="transmembrane region" description="Helical" evidence="2">
    <location>
        <begin position="113"/>
        <end position="134"/>
    </location>
</feature>
<dbReference type="InterPro" id="IPR003869">
    <property type="entry name" value="Polysac_CapD-like"/>
</dbReference>
<feature type="transmembrane region" description="Helical" evidence="2">
    <location>
        <begin position="155"/>
        <end position="173"/>
    </location>
</feature>
<dbReference type="Proteomes" id="UP000768567">
    <property type="component" value="Unassembled WGS sequence"/>
</dbReference>
<reference evidence="4 5" key="1">
    <citation type="submission" date="2020-10" db="EMBL/GenBank/DDBJ databases">
        <title>ChiBAC.</title>
        <authorList>
            <person name="Zenner C."/>
            <person name="Hitch T.C.A."/>
            <person name="Clavel T."/>
        </authorList>
    </citation>
    <scope>NUCLEOTIDE SEQUENCE [LARGE SCALE GENOMIC DNA]</scope>
    <source>
        <strain evidence="4 5">DSM 109015</strain>
    </source>
</reference>
<dbReference type="Gene3D" id="3.40.50.720">
    <property type="entry name" value="NAD(P)-binding Rossmann-like Domain"/>
    <property type="match status" value="2"/>
</dbReference>
<evidence type="ECO:0000259" key="3">
    <source>
        <dbReference type="Pfam" id="PF02719"/>
    </source>
</evidence>
<comment type="caution">
    <text evidence="4">The sequence shown here is derived from an EMBL/GenBank/DDBJ whole genome shotgun (WGS) entry which is preliminary data.</text>
</comment>
<dbReference type="PANTHER" id="PTHR43318">
    <property type="entry name" value="UDP-N-ACETYLGLUCOSAMINE 4,6-DEHYDRATASE"/>
    <property type="match status" value="1"/>
</dbReference>
<gene>
    <name evidence="4" type="ORF">INF35_09495</name>
</gene>
<keyword evidence="2" id="KW-0812">Transmembrane</keyword>
<feature type="transmembrane region" description="Helical" evidence="2">
    <location>
        <begin position="16"/>
        <end position="36"/>
    </location>
</feature>
<dbReference type="EMBL" id="JADCKC010000003">
    <property type="protein sequence ID" value="MBE5038014.1"/>
    <property type="molecule type" value="Genomic_DNA"/>
</dbReference>
<feature type="transmembrane region" description="Helical" evidence="2">
    <location>
        <begin position="56"/>
        <end position="77"/>
    </location>
</feature>
<dbReference type="CDD" id="cd05237">
    <property type="entry name" value="UDP_invert_4-6DH_SDR_e"/>
    <property type="match status" value="1"/>
</dbReference>
<accession>A0ABR9R4F4</accession>
<feature type="transmembrane region" description="Helical" evidence="2">
    <location>
        <begin position="89"/>
        <end position="107"/>
    </location>
</feature>
<dbReference type="PANTHER" id="PTHR43318:SF1">
    <property type="entry name" value="POLYSACCHARIDE BIOSYNTHESIS PROTEIN EPSC-RELATED"/>
    <property type="match status" value="1"/>
</dbReference>
<protein>
    <submittedName>
        <fullName evidence="4">Polysaccharide biosynthesis protein</fullName>
    </submittedName>
</protein>
<sequence>MKQDNKQIIRGLPRRLALMALDCMLIVLSYLIAIMLRFDGVDAYQRIGVIHTMTPWMPYILLIYLLVFWFGGLYEILWEYAGMRDLARLTLLSGLATGIIMLVDLMLDGVLYRTVLVLGAVFNVAFVGGIRLFWRLVRSLALQARNRQRDRRRGKHTVPLLIVGAGNAGAWAVNLCKNKNRSFGDPVVIVDDDLTKKNLRVQGVPVRGTISDIPELVRKYHIAEIVIAIPSLKGDRLSEVINLCNSTHCRVRMLSDPQSVDESGNPTSRGMGLRELNTADFLSRDEVQLNNAQISEYLHDKVVLVTGGGGSIGSELCRQIIRYRPRQLLIFDIYENCAYELEMELRNKYGRDLPIVTLIGSIRDKRRLDEVFETYHPSVVFHAAAHKHVPLMEVSPAEAVKNNVFGTKNLLTSAAEHGVERFVQLSTDKAVNPTNVMGCTKRICEMLIQTFAQNTTMKCMAVRFGNVLGSHGSVIPLFEEQIKQGGPVTITHPDIVRYFMTITEAAQLVLQAGALAKSGSIYVLDMGKPVRIMDLAMRLIRFYGYEPNVDMEIKITGLRPGEKLYEELMLDSEQDKMIKTAHDKIFIAPPMQINLAEFYTELQQLQQHVDKNDEGVVEQLQKIVHSYHPNRRLNKDHTVSAANGNTGVLDKAEVAKALAETRNNTD</sequence>
<dbReference type="InterPro" id="IPR036291">
    <property type="entry name" value="NAD(P)-bd_dom_sf"/>
</dbReference>
<evidence type="ECO:0000256" key="1">
    <source>
        <dbReference type="ARBA" id="ARBA00007430"/>
    </source>
</evidence>
<keyword evidence="2" id="KW-1133">Transmembrane helix</keyword>
<keyword evidence="5" id="KW-1185">Reference proteome</keyword>
<dbReference type="RefSeq" id="WP_193501876.1">
    <property type="nucleotide sequence ID" value="NZ_JADCKC010000003.1"/>
</dbReference>
<name>A0ABR9R4F4_9FIRM</name>
<evidence type="ECO:0000313" key="5">
    <source>
        <dbReference type="Proteomes" id="UP000768567"/>
    </source>
</evidence>
<dbReference type="SUPFAM" id="SSF51735">
    <property type="entry name" value="NAD(P)-binding Rossmann-fold domains"/>
    <property type="match status" value="1"/>
</dbReference>
<dbReference type="Pfam" id="PF02719">
    <property type="entry name" value="Polysacc_synt_2"/>
    <property type="match status" value="1"/>
</dbReference>
<evidence type="ECO:0000256" key="2">
    <source>
        <dbReference type="SAM" id="Phobius"/>
    </source>
</evidence>
<dbReference type="InterPro" id="IPR051203">
    <property type="entry name" value="Polysaccharide_Synthase-Rel"/>
</dbReference>
<organism evidence="4 5">
    <name type="scientific">Gemmiger gallinarum</name>
    <dbReference type="NCBI Taxonomy" id="2779354"/>
    <lineage>
        <taxon>Bacteria</taxon>
        <taxon>Bacillati</taxon>
        <taxon>Bacillota</taxon>
        <taxon>Clostridia</taxon>
        <taxon>Eubacteriales</taxon>
        <taxon>Gemmiger</taxon>
    </lineage>
</organism>
<dbReference type="InterPro" id="IPR029063">
    <property type="entry name" value="SAM-dependent_MTases_sf"/>
</dbReference>
<keyword evidence="2" id="KW-0472">Membrane</keyword>
<feature type="domain" description="Polysaccharide biosynthesis protein CapD-like" evidence="3">
    <location>
        <begin position="303"/>
        <end position="588"/>
    </location>
</feature>
<dbReference type="Pfam" id="PF13727">
    <property type="entry name" value="CoA_binding_3"/>
    <property type="match status" value="1"/>
</dbReference>
<proteinExistence type="inferred from homology"/>
<dbReference type="SUPFAM" id="SSF53335">
    <property type="entry name" value="S-adenosyl-L-methionine-dependent methyltransferases"/>
    <property type="match status" value="1"/>
</dbReference>
<evidence type="ECO:0000313" key="4">
    <source>
        <dbReference type="EMBL" id="MBE5038014.1"/>
    </source>
</evidence>